<dbReference type="PRINTS" id="PR00762">
    <property type="entry name" value="CLCHANNEL"/>
</dbReference>
<feature type="transmembrane region" description="Helical" evidence="8">
    <location>
        <begin position="314"/>
        <end position="341"/>
    </location>
</feature>
<evidence type="ECO:0000313" key="9">
    <source>
        <dbReference type="EMBL" id="NLR90985.1"/>
    </source>
</evidence>
<comment type="subcellular location">
    <subcellularLocation>
        <location evidence="1">Membrane</location>
        <topology evidence="1">Multi-pass membrane protein</topology>
    </subcellularLocation>
</comment>
<dbReference type="GO" id="GO:0005247">
    <property type="term" value="F:voltage-gated chloride channel activity"/>
    <property type="evidence" value="ECO:0007669"/>
    <property type="project" value="TreeGrafter"/>
</dbReference>
<dbReference type="InterPro" id="IPR001807">
    <property type="entry name" value="ClC"/>
</dbReference>
<dbReference type="Gene3D" id="1.10.3080.10">
    <property type="entry name" value="Clc chloride channel"/>
    <property type="match status" value="1"/>
</dbReference>
<keyword evidence="10" id="KW-1185">Reference proteome</keyword>
<dbReference type="Proteomes" id="UP000585050">
    <property type="component" value="Unassembled WGS sequence"/>
</dbReference>
<evidence type="ECO:0000256" key="4">
    <source>
        <dbReference type="ARBA" id="ARBA00022989"/>
    </source>
</evidence>
<dbReference type="GO" id="GO:0005886">
    <property type="term" value="C:plasma membrane"/>
    <property type="evidence" value="ECO:0007669"/>
    <property type="project" value="TreeGrafter"/>
</dbReference>
<keyword evidence="4 8" id="KW-1133">Transmembrane helix</keyword>
<keyword evidence="7" id="KW-0868">Chloride</keyword>
<dbReference type="RefSeq" id="WP_168881691.1">
    <property type="nucleotide sequence ID" value="NZ_JABAIL010000002.1"/>
</dbReference>
<comment type="caution">
    <text evidence="9">The sequence shown here is derived from an EMBL/GenBank/DDBJ whole genome shotgun (WGS) entry which is preliminary data.</text>
</comment>
<evidence type="ECO:0000256" key="7">
    <source>
        <dbReference type="ARBA" id="ARBA00023214"/>
    </source>
</evidence>
<sequence length="439" mass="47117">MELQSHSETVKETRLLLVLSLCVGILVGIVGGVYNYLTNHLDVFRDFVEAHLSITGVVIAMALGTFISYVLVKKYAPEAGGSGVQEVEGTMIGKRKIKWKQVVPVKFFGGIAAQLGGMVVGREGPTIHLGGAIGEMLTGFWKGSKYSEVDIRNHLLACGAGAGLAVAFNAPIAGVLLVIEEMRPSFKFNFRSYTGIMMASFVSTWIAQFIVGDTLDIPVGADQISVIPQVHYLSFVLFGVFMSLTGAAFLYAIKVGYSVFDFLKAKVPYITFIVVAISFALLFQINPNYNSSGMDLLANHLNDAQSLPELASLIIGRLVGGTISFCSGVVGGVFSPMLFIGASLGKVYALIAPGLHIYSAELAIIGMAGFFTAVVGAPLTGVILMSELTGQYQLLLPMGIVCMVAAMMMRFFGVKPLYESLLKRDIRIFGDESLKKAKN</sequence>
<feature type="transmembrane region" description="Helical" evidence="8">
    <location>
        <begin position="362"/>
        <end position="386"/>
    </location>
</feature>
<dbReference type="PANTHER" id="PTHR45711">
    <property type="entry name" value="CHLORIDE CHANNEL PROTEIN"/>
    <property type="match status" value="1"/>
</dbReference>
<feature type="transmembrane region" description="Helical" evidence="8">
    <location>
        <begin position="15"/>
        <end position="37"/>
    </location>
</feature>
<name>A0A7X8SIS1_9BACT</name>
<keyword evidence="6 8" id="KW-0472">Membrane</keyword>
<evidence type="ECO:0000256" key="3">
    <source>
        <dbReference type="ARBA" id="ARBA00022692"/>
    </source>
</evidence>
<evidence type="ECO:0000256" key="6">
    <source>
        <dbReference type="ARBA" id="ARBA00023136"/>
    </source>
</evidence>
<dbReference type="Pfam" id="PF00654">
    <property type="entry name" value="Voltage_CLC"/>
    <property type="match status" value="1"/>
</dbReference>
<keyword evidence="3 8" id="KW-0812">Transmembrane</keyword>
<keyword evidence="5" id="KW-0406">Ion transport</keyword>
<organism evidence="9 10">
    <name type="scientific">Flammeovirga agarivorans</name>
    <dbReference type="NCBI Taxonomy" id="2726742"/>
    <lineage>
        <taxon>Bacteria</taxon>
        <taxon>Pseudomonadati</taxon>
        <taxon>Bacteroidota</taxon>
        <taxon>Cytophagia</taxon>
        <taxon>Cytophagales</taxon>
        <taxon>Flammeovirgaceae</taxon>
        <taxon>Flammeovirga</taxon>
    </lineage>
</organism>
<evidence type="ECO:0000313" key="10">
    <source>
        <dbReference type="Proteomes" id="UP000585050"/>
    </source>
</evidence>
<dbReference type="NCBIfam" id="NF003640">
    <property type="entry name" value="PRK05277.1"/>
    <property type="match status" value="1"/>
</dbReference>
<dbReference type="CDD" id="cd01031">
    <property type="entry name" value="EriC"/>
    <property type="match status" value="1"/>
</dbReference>
<evidence type="ECO:0000256" key="8">
    <source>
        <dbReference type="SAM" id="Phobius"/>
    </source>
</evidence>
<feature type="transmembrane region" description="Helical" evidence="8">
    <location>
        <begin position="231"/>
        <end position="253"/>
    </location>
</feature>
<dbReference type="AlphaFoldDB" id="A0A7X8SIS1"/>
<feature type="transmembrane region" description="Helical" evidence="8">
    <location>
        <begin position="154"/>
        <end position="178"/>
    </location>
</feature>
<dbReference type="EMBL" id="JABAIL010000002">
    <property type="protein sequence ID" value="NLR90985.1"/>
    <property type="molecule type" value="Genomic_DNA"/>
</dbReference>
<evidence type="ECO:0000256" key="1">
    <source>
        <dbReference type="ARBA" id="ARBA00004141"/>
    </source>
</evidence>
<gene>
    <name evidence="9" type="primary">clcA</name>
    <name evidence="9" type="ORF">HGP29_07190</name>
</gene>
<accession>A0A7X8SIS1</accession>
<evidence type="ECO:0000256" key="2">
    <source>
        <dbReference type="ARBA" id="ARBA00022448"/>
    </source>
</evidence>
<reference evidence="9 10" key="1">
    <citation type="submission" date="2020-04" db="EMBL/GenBank/DDBJ databases">
        <title>Flammeovirga sp. SR4, a novel species isolated from seawater.</title>
        <authorList>
            <person name="Wang X."/>
        </authorList>
    </citation>
    <scope>NUCLEOTIDE SEQUENCE [LARGE SCALE GENOMIC DNA]</scope>
    <source>
        <strain evidence="9 10">SR4</strain>
    </source>
</reference>
<feature type="transmembrane region" description="Helical" evidence="8">
    <location>
        <begin position="265"/>
        <end position="285"/>
    </location>
</feature>
<dbReference type="SUPFAM" id="SSF81340">
    <property type="entry name" value="Clc chloride channel"/>
    <property type="match status" value="1"/>
</dbReference>
<feature type="transmembrane region" description="Helical" evidence="8">
    <location>
        <begin position="392"/>
        <end position="413"/>
    </location>
</feature>
<proteinExistence type="predicted"/>
<keyword evidence="2" id="KW-0813">Transport</keyword>
<evidence type="ECO:0000256" key="5">
    <source>
        <dbReference type="ARBA" id="ARBA00023065"/>
    </source>
</evidence>
<protein>
    <submittedName>
        <fullName evidence="9">H(+)/Cl(-) exchange transporter ClcA</fullName>
    </submittedName>
</protein>
<dbReference type="InterPro" id="IPR014743">
    <property type="entry name" value="Cl-channel_core"/>
</dbReference>
<dbReference type="PANTHER" id="PTHR45711:SF6">
    <property type="entry name" value="CHLORIDE CHANNEL PROTEIN"/>
    <property type="match status" value="1"/>
</dbReference>
<feature type="transmembrane region" description="Helical" evidence="8">
    <location>
        <begin position="190"/>
        <end position="211"/>
    </location>
</feature>
<feature type="transmembrane region" description="Helical" evidence="8">
    <location>
        <begin position="52"/>
        <end position="72"/>
    </location>
</feature>